<evidence type="ECO:0000256" key="2">
    <source>
        <dbReference type="ARBA" id="ARBA00022804"/>
    </source>
</evidence>
<name>A0A8S5L5V0_9VIRU</name>
<accession>A0A8S5L5V0</accession>
<keyword evidence="3" id="KW-1175">Viral attachment to host cell pilus</keyword>
<dbReference type="EMBL" id="BK014184">
    <property type="protein sequence ID" value="DAD52714.1"/>
    <property type="molecule type" value="Genomic_RNA"/>
</dbReference>
<gene>
    <name evidence="6" type="primary">SRR7976310_14_1</name>
</gene>
<dbReference type="RefSeq" id="YP_010770672.1">
    <property type="nucleotide sequence ID" value="NC_074358.1"/>
</dbReference>
<evidence type="ECO:0000256" key="4">
    <source>
        <dbReference type="ARBA" id="ARBA00023296"/>
    </source>
</evidence>
<keyword evidence="3" id="KW-0946">Virion</keyword>
<evidence type="ECO:0000256" key="3">
    <source>
        <dbReference type="ARBA" id="ARBA00023104"/>
    </source>
</evidence>
<evidence type="ECO:0000313" key="7">
    <source>
        <dbReference type="Proteomes" id="UP000677019"/>
    </source>
</evidence>
<evidence type="ECO:0000256" key="5">
    <source>
        <dbReference type="ARBA" id="ARBA00035110"/>
    </source>
</evidence>
<keyword evidence="1" id="KW-0945">Host-virus interaction</keyword>
<dbReference type="Proteomes" id="UP000677019">
    <property type="component" value="Segment"/>
</dbReference>
<protein>
    <submittedName>
        <fullName evidence="6">Maturation protein</fullName>
    </submittedName>
</protein>
<evidence type="ECO:0000256" key="1">
    <source>
        <dbReference type="ARBA" id="ARBA00022581"/>
    </source>
</evidence>
<organism evidence="6 7">
    <name type="scientific">ssRNA phage SRR7976310_14</name>
    <dbReference type="NCBI Taxonomy" id="2786676"/>
    <lineage>
        <taxon>Viruses</taxon>
        <taxon>Riboviria</taxon>
        <taxon>Orthornavirae</taxon>
        <taxon>Lenarviricota</taxon>
        <taxon>Leviviricetes</taxon>
        <taxon>Timlovirales</taxon>
        <taxon>Steitzviridae</taxon>
        <taxon>Henifovirus</taxon>
        <taxon>Henifovirus sp. 'caenadaptatum'</taxon>
    </lineage>
</organism>
<comment type="similarity">
    <text evidence="5">Belongs to the Leviviricetes maturation protein family.</text>
</comment>
<keyword evidence="4" id="KW-1160">Virus entry into host cell</keyword>
<dbReference type="GO" id="GO:0039666">
    <property type="term" value="P:virion attachment to host cell pilus"/>
    <property type="evidence" value="ECO:0007669"/>
    <property type="project" value="UniProtKB-KW"/>
</dbReference>
<sequence length="441" mass="48990">MRKTSIARTYLSTPFVRCDMVLRNGSRTSTSNPGFSVVHSIGTTSDISSGSSKTGAFTECVHTSVNYAIIEDPAKFVLKHDASTNAVYASGQCFGGVSDVINRYYSARFATPVATTRINTFNRVTNWGSLYAQSMAAMLPTFDGGDNSLVNFVLELKDFKRLGASLVDRSKTALAKLGDAIGYHPKNKPIRNLSEAYLGYQFAWKPLVKDVISLYQSISSFNERLNDTIARAGKPQQRYYGFFVAGTAVNESFSTITSDNPSLPGTGWKVPAVSVRTRYHSSPGVRYHATMRYRYSLPPELRTAKGKLKALLDVLGVNSNPAILWNAIPFTFILDWVFNVGKFLDQFKVTNVTFQTEILDFCHSVKEERRVSYECNWWHKIGTTEIPSGYRPIHQATIKTYVRKTELMPGFAVALQTSGLSPREVSLAGALIGARTPRKRR</sequence>
<reference evidence="6" key="1">
    <citation type="submission" date="2020-09" db="EMBL/GenBank/DDBJ databases">
        <title>Leviviricetes taxonomy.</title>
        <authorList>
            <person name="Stockdale S.R."/>
            <person name="Callanan J."/>
            <person name="Adriaenssens E.M."/>
            <person name="Kuhn J.H."/>
            <person name="Rumnieks J."/>
            <person name="Shkoporov A."/>
            <person name="Draper L.A."/>
            <person name="Ross P."/>
            <person name="Hill C."/>
        </authorList>
    </citation>
    <scope>NUCLEOTIDE SEQUENCE</scope>
</reference>
<evidence type="ECO:0000313" key="6">
    <source>
        <dbReference type="EMBL" id="DAD52714.1"/>
    </source>
</evidence>
<dbReference type="GeneID" id="80400172"/>
<dbReference type="Pfam" id="PF03863">
    <property type="entry name" value="Phage_mat-A"/>
    <property type="match status" value="1"/>
</dbReference>
<proteinExistence type="inferred from homology"/>
<dbReference type="InterPro" id="IPR005563">
    <property type="entry name" value="A_protein"/>
</dbReference>
<keyword evidence="2" id="KW-1161">Viral attachment to host cell</keyword>
<dbReference type="KEGG" id="vg:80400172"/>